<name>A0A1I5C9M1_9PROT</name>
<dbReference type="EMBL" id="FOVJ01000003">
    <property type="protein sequence ID" value="SFN83331.1"/>
    <property type="molecule type" value="Genomic_DNA"/>
</dbReference>
<dbReference type="PANTHER" id="PTHR36437">
    <property type="entry name" value="GLYOXALASE/BLEOMYCIN RESISTANCE PROTEIN/DIOXYGENASE"/>
    <property type="match status" value="1"/>
</dbReference>
<accession>A0A1I5C9M1</accession>
<proteinExistence type="predicted"/>
<evidence type="ECO:0000313" key="2">
    <source>
        <dbReference type="EMBL" id="SFN83331.1"/>
    </source>
</evidence>
<dbReference type="InterPro" id="IPR037523">
    <property type="entry name" value="VOC_core"/>
</dbReference>
<sequence>MRIYITSVFVDDQARALDFYTEKLGFNVKNDVPMGTYRWLTVVSKEQPDGTELLLEPSDHPAVTPYKKALVEDAIPATSSQVDDLDAEYERLKGIGVKFTQQPADVGPVRIAVLDDTCGNLIQLVQMTRKPQ</sequence>
<reference evidence="3" key="1">
    <citation type="submission" date="2016-10" db="EMBL/GenBank/DDBJ databases">
        <authorList>
            <person name="Varghese N."/>
        </authorList>
    </citation>
    <scope>NUCLEOTIDE SEQUENCE [LARGE SCALE GENOMIC DNA]</scope>
    <source>
        <strain evidence="3">Nsp8</strain>
    </source>
</reference>
<dbReference type="InterPro" id="IPR029068">
    <property type="entry name" value="Glyas_Bleomycin-R_OHBP_Dase"/>
</dbReference>
<dbReference type="GO" id="GO:0051213">
    <property type="term" value="F:dioxygenase activity"/>
    <property type="evidence" value="ECO:0007669"/>
    <property type="project" value="UniProtKB-KW"/>
</dbReference>
<keyword evidence="2" id="KW-0560">Oxidoreductase</keyword>
<dbReference type="InterPro" id="IPR004360">
    <property type="entry name" value="Glyas_Fos-R_dOase_dom"/>
</dbReference>
<keyword evidence="3" id="KW-1185">Reference proteome</keyword>
<dbReference type="Pfam" id="PF00903">
    <property type="entry name" value="Glyoxalase"/>
    <property type="match status" value="1"/>
</dbReference>
<gene>
    <name evidence="2" type="ORF">SAMN05216386_2009</name>
</gene>
<feature type="domain" description="VOC" evidence="1">
    <location>
        <begin position="1"/>
        <end position="127"/>
    </location>
</feature>
<dbReference type="RefSeq" id="WP_074797037.1">
    <property type="nucleotide sequence ID" value="NZ_FOVJ01000003.1"/>
</dbReference>
<dbReference type="PROSITE" id="PS51819">
    <property type="entry name" value="VOC"/>
    <property type="match status" value="1"/>
</dbReference>
<dbReference type="CDD" id="cd07263">
    <property type="entry name" value="VOC_like"/>
    <property type="match status" value="1"/>
</dbReference>
<dbReference type="Gene3D" id="3.10.180.10">
    <property type="entry name" value="2,3-Dihydroxybiphenyl 1,2-Dioxygenase, domain 1"/>
    <property type="match status" value="1"/>
</dbReference>
<dbReference type="AlphaFoldDB" id="A0A1I5C9M1"/>
<keyword evidence="2" id="KW-0223">Dioxygenase</keyword>
<protein>
    <submittedName>
        <fullName evidence="2">Catechol 2,3-dioxygenase</fullName>
    </submittedName>
</protein>
<dbReference type="OrthoDB" id="9797663at2"/>
<dbReference type="Proteomes" id="UP000183107">
    <property type="component" value="Unassembled WGS sequence"/>
</dbReference>
<evidence type="ECO:0000313" key="3">
    <source>
        <dbReference type="Proteomes" id="UP000183107"/>
    </source>
</evidence>
<dbReference type="SUPFAM" id="SSF54593">
    <property type="entry name" value="Glyoxalase/Bleomycin resistance protein/Dihydroxybiphenyl dioxygenase"/>
    <property type="match status" value="1"/>
</dbReference>
<organism evidence="2 3">
    <name type="scientific">Nitrosospira briensis</name>
    <dbReference type="NCBI Taxonomy" id="35799"/>
    <lineage>
        <taxon>Bacteria</taxon>
        <taxon>Pseudomonadati</taxon>
        <taxon>Pseudomonadota</taxon>
        <taxon>Betaproteobacteria</taxon>
        <taxon>Nitrosomonadales</taxon>
        <taxon>Nitrosomonadaceae</taxon>
        <taxon>Nitrosospira</taxon>
    </lineage>
</organism>
<evidence type="ECO:0000259" key="1">
    <source>
        <dbReference type="PROSITE" id="PS51819"/>
    </source>
</evidence>
<dbReference type="PANTHER" id="PTHR36437:SF2">
    <property type="entry name" value="GLYOXALASE_BLEOMYCIN RESISTANCE PROTEIN_DIOXYGENASE"/>
    <property type="match status" value="1"/>
</dbReference>